<dbReference type="EMBL" id="CP002305">
    <property type="protein sequence ID" value="ADQ16668.1"/>
    <property type="molecule type" value="Genomic_DNA"/>
</dbReference>
<feature type="domain" description="SPOR" evidence="3">
    <location>
        <begin position="226"/>
        <end position="281"/>
    </location>
</feature>
<dbReference type="GO" id="GO:0042834">
    <property type="term" value="F:peptidoglycan binding"/>
    <property type="evidence" value="ECO:0007669"/>
    <property type="project" value="InterPro"/>
</dbReference>
<feature type="region of interest" description="Disordered" evidence="1">
    <location>
        <begin position="131"/>
        <end position="158"/>
    </location>
</feature>
<accession>E4RRL2</accession>
<dbReference type="Gene3D" id="3.30.70.1070">
    <property type="entry name" value="Sporulation related repeat"/>
    <property type="match status" value="1"/>
</dbReference>
<keyword evidence="2" id="KW-0812">Transmembrane</keyword>
<proteinExistence type="predicted"/>
<dbReference type="Proteomes" id="UP000007435">
    <property type="component" value="Chromosome"/>
</dbReference>
<evidence type="ECO:0000259" key="3">
    <source>
        <dbReference type="Pfam" id="PF05036"/>
    </source>
</evidence>
<organism evidence="5 6">
    <name type="scientific">Leadbetterella byssophila (strain DSM 17132 / JCM 16389 / KACC 11308 / NBRC 106382 / 4M15)</name>
    <dbReference type="NCBI Taxonomy" id="649349"/>
    <lineage>
        <taxon>Bacteria</taxon>
        <taxon>Pseudomonadati</taxon>
        <taxon>Bacteroidota</taxon>
        <taxon>Cytophagia</taxon>
        <taxon>Cytophagales</taxon>
        <taxon>Leadbetterellaceae</taxon>
        <taxon>Leadbetterella</taxon>
    </lineage>
</organism>
<feature type="transmembrane region" description="Helical" evidence="2">
    <location>
        <begin position="165"/>
        <end position="184"/>
    </location>
</feature>
<evidence type="ECO:0000256" key="2">
    <source>
        <dbReference type="SAM" id="Phobius"/>
    </source>
</evidence>
<dbReference type="STRING" id="649349.Lbys_0930"/>
<keyword evidence="2" id="KW-1133">Transmembrane helix</keyword>
<reference evidence="5 6" key="2">
    <citation type="journal article" date="2011" name="Stand. Genomic Sci.">
        <title>Complete genome sequence of Leadbetterella byssophila type strain (4M15).</title>
        <authorList>
            <person name="Abt B."/>
            <person name="Teshima H."/>
            <person name="Lucas S."/>
            <person name="Lapidus A."/>
            <person name="Del Rio T.G."/>
            <person name="Nolan M."/>
            <person name="Tice H."/>
            <person name="Cheng J.F."/>
            <person name="Pitluck S."/>
            <person name="Liolios K."/>
            <person name="Pagani I."/>
            <person name="Ivanova N."/>
            <person name="Mavromatis K."/>
            <person name="Pati A."/>
            <person name="Tapia R."/>
            <person name="Han C."/>
            <person name="Goodwin L."/>
            <person name="Chen A."/>
            <person name="Palaniappan K."/>
            <person name="Land M."/>
            <person name="Hauser L."/>
            <person name="Chang Y.J."/>
            <person name="Jeffries C.D."/>
            <person name="Rohde M."/>
            <person name="Goker M."/>
            <person name="Tindall B.J."/>
            <person name="Detter J.C."/>
            <person name="Woyke T."/>
            <person name="Bristow J."/>
            <person name="Eisen J.A."/>
            <person name="Markowitz V."/>
            <person name="Hugenholtz P."/>
            <person name="Klenk H.P."/>
            <person name="Kyrpides N.C."/>
        </authorList>
    </citation>
    <scope>NUCLEOTIDE SEQUENCE [LARGE SCALE GENOMIC DNA]</scope>
    <source>
        <strain evidence="6">DSM 17132 / JCM 16389 / KACC 11308 / NBRC 106382 / 4M15</strain>
    </source>
</reference>
<dbReference type="SUPFAM" id="SSF110997">
    <property type="entry name" value="Sporulation related repeat"/>
    <property type="match status" value="1"/>
</dbReference>
<dbReference type="AlphaFoldDB" id="E4RRL2"/>
<dbReference type="OrthoDB" id="653949at2"/>
<feature type="compositionally biased region" description="Acidic residues" evidence="1">
    <location>
        <begin position="131"/>
        <end position="157"/>
    </location>
</feature>
<dbReference type="InterPro" id="IPR007730">
    <property type="entry name" value="SPOR-like_dom"/>
</dbReference>
<dbReference type="InterPro" id="IPR036680">
    <property type="entry name" value="SPOR-like_sf"/>
</dbReference>
<dbReference type="Pfam" id="PF18174">
    <property type="entry name" value="HU-CCDC81_bac_1"/>
    <property type="match status" value="1"/>
</dbReference>
<keyword evidence="2" id="KW-0472">Membrane</keyword>
<gene>
    <name evidence="5" type="ordered locus">Lbys_0930</name>
</gene>
<dbReference type="Pfam" id="PF05036">
    <property type="entry name" value="SPOR"/>
    <property type="match status" value="1"/>
</dbReference>
<dbReference type="KEGG" id="lby:Lbys_0930"/>
<reference key="1">
    <citation type="submission" date="2010-11" db="EMBL/GenBank/DDBJ databases">
        <title>The complete genome of Leadbetterella byssophila DSM 17132.</title>
        <authorList>
            <consortium name="US DOE Joint Genome Institute (JGI-PGF)"/>
            <person name="Lucas S."/>
            <person name="Copeland A."/>
            <person name="Lapidus A."/>
            <person name="Glavina del Rio T."/>
            <person name="Dalin E."/>
            <person name="Tice H."/>
            <person name="Bruce D."/>
            <person name="Goodwin L."/>
            <person name="Pitluck S."/>
            <person name="Kyrpides N."/>
            <person name="Mavromatis K."/>
            <person name="Ivanova N."/>
            <person name="Teshima H."/>
            <person name="Brettin T."/>
            <person name="Detter J.C."/>
            <person name="Han C."/>
            <person name="Tapia R."/>
            <person name="Land M."/>
            <person name="Hauser L."/>
            <person name="Markowitz V."/>
            <person name="Cheng J.-F."/>
            <person name="Hugenholtz P."/>
            <person name="Woyke T."/>
            <person name="Wu D."/>
            <person name="Tindall B."/>
            <person name="Pomrenke H.G."/>
            <person name="Brambilla E."/>
            <person name="Klenk H.-P."/>
            <person name="Eisen J.A."/>
        </authorList>
    </citation>
    <scope>NUCLEOTIDE SEQUENCE [LARGE SCALE GENOMIC DNA]</scope>
    <source>
        <strain>DSM 17132</strain>
    </source>
</reference>
<keyword evidence="6" id="KW-1185">Reference proteome</keyword>
<name>E4RRL2_LEAB4</name>
<sequence>MMPSDIREHILTHDFVMLPGIGAFVAEYSRPYFSETGDIIPGERTLRFNPLLRNDSDVSLLEALRQKHQLSIEEVQDKYFAFLDQVMEDLEKKGEYKWEGLGRLTLKNGEINFEPLAKKVVTESIKREDFPLPDEEQGFPLQEEEDDFQLPEEDEEGSENKTAKYLIFALPLVLLSAALVYMVFFKPSRREVVKEIEPELSLPEEVIIDTLSTDTVTYVNPEEIENYRVDIGIYKREKDAAKIVAFLESKGYRPKVKPHGPLFKVFLPASSEEQARRYVKDVGKLIDDTPVYVRL</sequence>
<evidence type="ECO:0000259" key="4">
    <source>
        <dbReference type="Pfam" id="PF18174"/>
    </source>
</evidence>
<dbReference type="RefSeq" id="WP_013407719.1">
    <property type="nucleotide sequence ID" value="NC_014655.1"/>
</dbReference>
<protein>
    <submittedName>
        <fullName evidence="5">Sporulation domain-containing protein</fullName>
    </submittedName>
</protein>
<evidence type="ECO:0000256" key="1">
    <source>
        <dbReference type="SAM" id="MobiDB-lite"/>
    </source>
</evidence>
<evidence type="ECO:0000313" key="5">
    <source>
        <dbReference type="EMBL" id="ADQ16668.1"/>
    </source>
</evidence>
<dbReference type="HOGENOM" id="CLU_942653_0_0_10"/>
<evidence type="ECO:0000313" key="6">
    <source>
        <dbReference type="Proteomes" id="UP000007435"/>
    </source>
</evidence>
<feature type="domain" description="CCDC81-like prokaryotic HU" evidence="4">
    <location>
        <begin position="6"/>
        <end position="55"/>
    </location>
</feature>
<dbReference type="InterPro" id="IPR040495">
    <property type="entry name" value="HU-CCDC81_bac_1"/>
</dbReference>
<dbReference type="eggNOG" id="COG3147">
    <property type="taxonomic scope" value="Bacteria"/>
</dbReference>